<keyword evidence="9" id="KW-1185">Reference proteome</keyword>
<accession>A0AAW1DN75</accession>
<dbReference type="EMBL" id="JAPXFL010000001">
    <property type="protein sequence ID" value="KAK9512206.1"/>
    <property type="molecule type" value="Genomic_DNA"/>
</dbReference>
<dbReference type="GO" id="GO:0005507">
    <property type="term" value="F:copper ion binding"/>
    <property type="evidence" value="ECO:0007669"/>
    <property type="project" value="InterPro"/>
</dbReference>
<comment type="similarity">
    <text evidence="1">Belongs to the multicopper oxidase family.</text>
</comment>
<feature type="domain" description="Plastocyanin-like" evidence="5">
    <location>
        <begin position="183"/>
        <end position="299"/>
    </location>
</feature>
<dbReference type="InterPro" id="IPR011707">
    <property type="entry name" value="Cu-oxidase-like_N"/>
</dbReference>
<keyword evidence="3" id="KW-0560">Oxidoreductase</keyword>
<evidence type="ECO:0000259" key="7">
    <source>
        <dbReference type="Pfam" id="PF07732"/>
    </source>
</evidence>
<proteinExistence type="inferred from homology"/>
<feature type="domain" description="Plastocyanin-like" evidence="6">
    <location>
        <begin position="440"/>
        <end position="548"/>
    </location>
</feature>
<evidence type="ECO:0000259" key="6">
    <source>
        <dbReference type="Pfam" id="PF07731"/>
    </source>
</evidence>
<dbReference type="GO" id="GO:0016491">
    <property type="term" value="F:oxidoreductase activity"/>
    <property type="evidence" value="ECO:0007669"/>
    <property type="project" value="UniProtKB-KW"/>
</dbReference>
<dbReference type="InterPro" id="IPR045087">
    <property type="entry name" value="Cu-oxidase_fam"/>
</dbReference>
<dbReference type="CDD" id="cd13858">
    <property type="entry name" value="CuRO_1_tcLCC2_insect_like"/>
    <property type="match status" value="1"/>
</dbReference>
<protein>
    <submittedName>
        <fullName evidence="8">Uncharacterized protein</fullName>
    </submittedName>
</protein>
<dbReference type="PANTHER" id="PTHR11709">
    <property type="entry name" value="MULTI-COPPER OXIDASE"/>
    <property type="match status" value="1"/>
</dbReference>
<evidence type="ECO:0000313" key="9">
    <source>
        <dbReference type="Proteomes" id="UP001461498"/>
    </source>
</evidence>
<reference evidence="8 9" key="1">
    <citation type="submission" date="2022-12" db="EMBL/GenBank/DDBJ databases">
        <title>Chromosome-level genome assembly of true bugs.</title>
        <authorList>
            <person name="Ma L."/>
            <person name="Li H."/>
        </authorList>
    </citation>
    <scope>NUCLEOTIDE SEQUENCE [LARGE SCALE GENOMIC DNA]</scope>
    <source>
        <strain evidence="8">Lab_2022b</strain>
    </source>
</reference>
<sequence length="591" mass="65843">MSVAELYFASCDRPCHELDWPMICRFRLILESHHSMGGWCGDCPRNLTHCNRPGCVIGDGIARKLLTANRQLPGPALQVCENDILVVDVVNRLPGQSVTIHWRGQKQKESPHMDGVPMITQCPISSYTTFQYKFRAAQAGTHLWQAHTGNEILDGLFGALIVKKPDRLEEQKVYYDVDDPKHVLVLSEWPSISTSSITTNLDAQNDAKILVNGVGGLNDKVVPELLVNAGLRYRIRVIHAGGRCPYYISVQQHTLLVISLDGKSISPEYTNIIHIAEGERADFVLNASNKAGIYSIKVKSKCTDSVGVGKIVYNMTSSDLNQPSDVLTDQQPLTITNILSTIMTKDCSNDPSVLCPTEIKSLYKVPQILASKVDVTLYLPFDYTQGTSESPTLGFINDLVPRLNNITFMFPPSPLISQKADLSHQDVICTDEVKPNHCYQNSICECTHIVDIPLHSTVEINLINNDTYSDGDHVFHLHGNSFHVVAISEEFNLNKKTLDEIKTLDAKGKLLKRNFDRPIIKDTITVPKSRIVSLRFLADSAGYWLLHDQSAAQWSRGLDLVLRIGKESDLPSLPEDFPKCGSWVGPQFFLI</sequence>
<dbReference type="FunFam" id="2.60.40.420:FF:000045">
    <property type="entry name" value="Laccase 2"/>
    <property type="match status" value="1"/>
</dbReference>
<dbReference type="SUPFAM" id="SSF49503">
    <property type="entry name" value="Cupredoxins"/>
    <property type="match status" value="3"/>
</dbReference>
<dbReference type="InterPro" id="IPR008972">
    <property type="entry name" value="Cupredoxin"/>
</dbReference>
<dbReference type="PANTHER" id="PTHR11709:SF394">
    <property type="entry name" value="FI03373P-RELATED"/>
    <property type="match status" value="1"/>
</dbReference>
<gene>
    <name evidence="8" type="ORF">O3M35_000676</name>
</gene>
<keyword evidence="2" id="KW-0479">Metal-binding</keyword>
<organism evidence="8 9">
    <name type="scientific">Rhynocoris fuscipes</name>
    <dbReference type="NCBI Taxonomy" id="488301"/>
    <lineage>
        <taxon>Eukaryota</taxon>
        <taxon>Metazoa</taxon>
        <taxon>Ecdysozoa</taxon>
        <taxon>Arthropoda</taxon>
        <taxon>Hexapoda</taxon>
        <taxon>Insecta</taxon>
        <taxon>Pterygota</taxon>
        <taxon>Neoptera</taxon>
        <taxon>Paraneoptera</taxon>
        <taxon>Hemiptera</taxon>
        <taxon>Heteroptera</taxon>
        <taxon>Panheteroptera</taxon>
        <taxon>Cimicomorpha</taxon>
        <taxon>Reduviidae</taxon>
        <taxon>Harpactorinae</taxon>
        <taxon>Harpactorini</taxon>
        <taxon>Rhynocoris</taxon>
    </lineage>
</organism>
<feature type="domain" description="Plastocyanin-like" evidence="7">
    <location>
        <begin position="59"/>
        <end position="165"/>
    </location>
</feature>
<dbReference type="InterPro" id="IPR001117">
    <property type="entry name" value="Cu-oxidase_2nd"/>
</dbReference>
<dbReference type="InterPro" id="IPR011706">
    <property type="entry name" value="Cu-oxidase_C"/>
</dbReference>
<dbReference type="AlphaFoldDB" id="A0AAW1DN75"/>
<evidence type="ECO:0000313" key="8">
    <source>
        <dbReference type="EMBL" id="KAK9512206.1"/>
    </source>
</evidence>
<dbReference type="GO" id="GO:0006826">
    <property type="term" value="P:iron ion transport"/>
    <property type="evidence" value="ECO:0007669"/>
    <property type="project" value="TreeGrafter"/>
</dbReference>
<evidence type="ECO:0000256" key="1">
    <source>
        <dbReference type="ARBA" id="ARBA00010609"/>
    </source>
</evidence>
<name>A0AAW1DN75_9HEMI</name>
<dbReference type="Pfam" id="PF07731">
    <property type="entry name" value="Cu-oxidase_2"/>
    <property type="match status" value="1"/>
</dbReference>
<dbReference type="Pfam" id="PF00394">
    <property type="entry name" value="Cu-oxidase"/>
    <property type="match status" value="1"/>
</dbReference>
<dbReference type="Gene3D" id="2.60.40.420">
    <property type="entry name" value="Cupredoxins - blue copper proteins"/>
    <property type="match status" value="3"/>
</dbReference>
<evidence type="ECO:0000256" key="2">
    <source>
        <dbReference type="ARBA" id="ARBA00022723"/>
    </source>
</evidence>
<dbReference type="GO" id="GO:0005886">
    <property type="term" value="C:plasma membrane"/>
    <property type="evidence" value="ECO:0007669"/>
    <property type="project" value="TreeGrafter"/>
</dbReference>
<dbReference type="Pfam" id="PF07732">
    <property type="entry name" value="Cu-oxidase_3"/>
    <property type="match status" value="1"/>
</dbReference>
<dbReference type="CDD" id="cd13905">
    <property type="entry name" value="CuRO_3_tcLLC2_insect_like"/>
    <property type="match status" value="1"/>
</dbReference>
<evidence type="ECO:0000259" key="5">
    <source>
        <dbReference type="Pfam" id="PF00394"/>
    </source>
</evidence>
<dbReference type="Proteomes" id="UP001461498">
    <property type="component" value="Unassembled WGS sequence"/>
</dbReference>
<evidence type="ECO:0000256" key="3">
    <source>
        <dbReference type="ARBA" id="ARBA00023002"/>
    </source>
</evidence>
<evidence type="ECO:0000256" key="4">
    <source>
        <dbReference type="ARBA" id="ARBA00023008"/>
    </source>
</evidence>
<comment type="caution">
    <text evidence="8">The sequence shown here is derived from an EMBL/GenBank/DDBJ whole genome shotgun (WGS) entry which is preliminary data.</text>
</comment>
<keyword evidence="4" id="KW-0186">Copper</keyword>